<evidence type="ECO:0000313" key="1">
    <source>
        <dbReference type="EMBL" id="CAF4347092.1"/>
    </source>
</evidence>
<evidence type="ECO:0000313" key="2">
    <source>
        <dbReference type="Proteomes" id="UP000663842"/>
    </source>
</evidence>
<dbReference type="AlphaFoldDB" id="A0A820KZG1"/>
<dbReference type="Proteomes" id="UP000663842">
    <property type="component" value="Unassembled WGS sequence"/>
</dbReference>
<dbReference type="SUPFAM" id="SSF103247">
    <property type="entry name" value="TT1751-like"/>
    <property type="match status" value="1"/>
</dbReference>
<gene>
    <name evidence="1" type="ORF">UXM345_LOCUS35816</name>
</gene>
<feature type="non-terminal residue" evidence="1">
    <location>
        <position position="56"/>
    </location>
</feature>
<evidence type="ECO:0008006" key="3">
    <source>
        <dbReference type="Google" id="ProtNLM"/>
    </source>
</evidence>
<sequence length="56" mass="6104">MDLIVKDIKEQNGIVFARIDQKQAAEEAGLIGQLDDTEFILFGNPKVGTQLMVANG</sequence>
<dbReference type="InterPro" id="IPR035923">
    <property type="entry name" value="TT1751-like_sf"/>
</dbReference>
<reference evidence="1" key="1">
    <citation type="submission" date="2021-02" db="EMBL/GenBank/DDBJ databases">
        <authorList>
            <person name="Nowell W R."/>
        </authorList>
    </citation>
    <scope>NUCLEOTIDE SEQUENCE</scope>
</reference>
<organism evidence="1 2">
    <name type="scientific">Rotaria magnacalcarata</name>
    <dbReference type="NCBI Taxonomy" id="392030"/>
    <lineage>
        <taxon>Eukaryota</taxon>
        <taxon>Metazoa</taxon>
        <taxon>Spiralia</taxon>
        <taxon>Gnathifera</taxon>
        <taxon>Rotifera</taxon>
        <taxon>Eurotatoria</taxon>
        <taxon>Bdelloidea</taxon>
        <taxon>Philodinida</taxon>
        <taxon>Philodinidae</taxon>
        <taxon>Rotaria</taxon>
    </lineage>
</organism>
<dbReference type="EMBL" id="CAJOBF010015352">
    <property type="protein sequence ID" value="CAF4347092.1"/>
    <property type="molecule type" value="Genomic_DNA"/>
</dbReference>
<proteinExistence type="predicted"/>
<accession>A0A820KZG1</accession>
<protein>
    <recommendedName>
        <fullName evidence="3">DUF302 domain-containing protein</fullName>
    </recommendedName>
</protein>
<name>A0A820KZG1_9BILA</name>
<comment type="caution">
    <text evidence="1">The sequence shown here is derived from an EMBL/GenBank/DDBJ whole genome shotgun (WGS) entry which is preliminary data.</text>
</comment>
<dbReference type="Gene3D" id="3.30.310.70">
    <property type="entry name" value="TT1751-like domain"/>
    <property type="match status" value="1"/>
</dbReference>